<dbReference type="Proteomes" id="UP000198825">
    <property type="component" value="Chromosome I"/>
</dbReference>
<evidence type="ECO:0000313" key="2">
    <source>
        <dbReference type="Proteomes" id="UP000198825"/>
    </source>
</evidence>
<gene>
    <name evidence="1" type="ORF">SAMN04488544_0700</name>
</gene>
<dbReference type="STRING" id="546874.SAMN04488544_0700"/>
<name>A0A1H2LR95_9ACTN</name>
<dbReference type="AlphaFoldDB" id="A0A1H2LR95"/>
<reference evidence="2" key="1">
    <citation type="submission" date="2016-10" db="EMBL/GenBank/DDBJ databases">
        <authorList>
            <person name="Varghese N."/>
            <person name="Submissions S."/>
        </authorList>
    </citation>
    <scope>NUCLEOTIDE SEQUENCE [LARGE SCALE GENOMIC DNA]</scope>
    <source>
        <strain evidence="2">DSM 21743</strain>
    </source>
</reference>
<protein>
    <submittedName>
        <fullName evidence="1">Uncharacterized protein</fullName>
    </submittedName>
</protein>
<sequence>MPSAHRWVGDAFRSRPLVTVLLVVLSALAVLLSALGPLLVRADGQAGLRRSRTEVVGCGASPRTKPGVRRSTRR</sequence>
<dbReference type="EMBL" id="LT629799">
    <property type="protein sequence ID" value="SDU83533.1"/>
    <property type="molecule type" value="Genomic_DNA"/>
</dbReference>
<organism evidence="1 2">
    <name type="scientific">Microlunatus sagamiharensis</name>
    <dbReference type="NCBI Taxonomy" id="546874"/>
    <lineage>
        <taxon>Bacteria</taxon>
        <taxon>Bacillati</taxon>
        <taxon>Actinomycetota</taxon>
        <taxon>Actinomycetes</taxon>
        <taxon>Propionibacteriales</taxon>
        <taxon>Propionibacteriaceae</taxon>
        <taxon>Microlunatus</taxon>
    </lineage>
</organism>
<evidence type="ECO:0000313" key="1">
    <source>
        <dbReference type="EMBL" id="SDU83533.1"/>
    </source>
</evidence>
<keyword evidence="2" id="KW-1185">Reference proteome</keyword>
<proteinExistence type="predicted"/>
<accession>A0A1H2LR95</accession>